<name>A0ABM1C8G9_CERSS</name>
<feature type="transmembrane region" description="Helical" evidence="5">
    <location>
        <begin position="287"/>
        <end position="320"/>
    </location>
</feature>
<protein>
    <submittedName>
        <fullName evidence="9">Solute carrier family 12 member 3-like</fullName>
    </submittedName>
</protein>
<dbReference type="Proteomes" id="UP000694910">
    <property type="component" value="Unplaced"/>
</dbReference>
<proteinExistence type="predicted"/>
<keyword evidence="3 5" id="KW-1133">Transmembrane helix</keyword>
<feature type="transmembrane region" description="Helical" evidence="5">
    <location>
        <begin position="225"/>
        <end position="242"/>
    </location>
</feature>
<evidence type="ECO:0000256" key="5">
    <source>
        <dbReference type="SAM" id="Phobius"/>
    </source>
</evidence>
<evidence type="ECO:0000256" key="6">
    <source>
        <dbReference type="SAM" id="SignalP"/>
    </source>
</evidence>
<keyword evidence="2 5" id="KW-0812">Transmembrane</keyword>
<evidence type="ECO:0000256" key="2">
    <source>
        <dbReference type="ARBA" id="ARBA00022692"/>
    </source>
</evidence>
<dbReference type="InterPro" id="IPR002948">
    <property type="entry name" value="SLC12A3"/>
</dbReference>
<reference evidence="9" key="1">
    <citation type="submission" date="2025-08" db="UniProtKB">
        <authorList>
            <consortium name="RefSeq"/>
        </authorList>
    </citation>
    <scope>IDENTIFICATION</scope>
</reference>
<feature type="signal peptide" evidence="6">
    <location>
        <begin position="1"/>
        <end position="23"/>
    </location>
</feature>
<feature type="chain" id="PRO_5047080668" evidence="6">
    <location>
        <begin position="24"/>
        <end position="329"/>
    </location>
</feature>
<feature type="transmembrane region" description="Helical" evidence="5">
    <location>
        <begin position="254"/>
        <end position="275"/>
    </location>
</feature>
<keyword evidence="6" id="KW-0732">Signal</keyword>
<evidence type="ECO:0000259" key="7">
    <source>
        <dbReference type="Pfam" id="PF00324"/>
    </source>
</evidence>
<dbReference type="PANTHER" id="PTHR11827">
    <property type="entry name" value="SOLUTE CARRIER FAMILY 12, CATION COTRANSPORTERS"/>
    <property type="match status" value="1"/>
</dbReference>
<dbReference type="Gene3D" id="1.20.1740.10">
    <property type="entry name" value="Amino acid/polyamine transporter I"/>
    <property type="match status" value="1"/>
</dbReference>
<feature type="domain" description="Amino acid permease/ SLC12A" evidence="7">
    <location>
        <begin position="4"/>
        <end position="326"/>
    </location>
</feature>
<evidence type="ECO:0000313" key="9">
    <source>
        <dbReference type="RefSeq" id="XP_014635850.1"/>
    </source>
</evidence>
<dbReference type="GeneID" id="101406864"/>
<evidence type="ECO:0000256" key="4">
    <source>
        <dbReference type="ARBA" id="ARBA00023136"/>
    </source>
</evidence>
<dbReference type="RefSeq" id="XP_014635850.1">
    <property type="nucleotide sequence ID" value="XM_014780364.1"/>
</dbReference>
<feature type="transmembrane region" description="Helical" evidence="5">
    <location>
        <begin position="58"/>
        <end position="76"/>
    </location>
</feature>
<comment type="subcellular location">
    <subcellularLocation>
        <location evidence="1">Membrane</location>
        <topology evidence="1">Multi-pass membrane protein</topology>
    </subcellularLocation>
</comment>
<sequence length="329" mass="36427">MVLQAQMIFFFLTLLSFINYRLGTLPPTHPSRQATGFFGYHGSVFLENMVPQRRGPGGSFFGMFSIFFSSATGILPGTNISGDRKDPATAIPKGTLLAIMWTTLSYLGIYATIGSCMIRDASGNRTDMGVWNGSCLRPERQYGWDFSSCREEGSCLHGLSNHYQAMSMVSAFRPPTSAGVFSATLSSALFCFVSAPKVFQGLCQDKLYPVIGFFGKGYVKNHEPLRGYLFTFLIAVGFILTADLNTTAPIISNFFLCSYALVNFGCFCASLSQLPGWHPSFHWYSPWLSLLGSLLCLLIMFLLTWWAALIAVLLILLLLLYTFHRKPGD</sequence>
<keyword evidence="4 5" id="KW-0472">Membrane</keyword>
<accession>A0ABM1C8G9</accession>
<evidence type="ECO:0000313" key="8">
    <source>
        <dbReference type="Proteomes" id="UP000694910"/>
    </source>
</evidence>
<evidence type="ECO:0000256" key="1">
    <source>
        <dbReference type="ARBA" id="ARBA00004141"/>
    </source>
</evidence>
<dbReference type="PRINTS" id="PR01230">
    <property type="entry name" value="NACLTRNSPORT"/>
</dbReference>
<feature type="transmembrane region" description="Helical" evidence="5">
    <location>
        <begin position="178"/>
        <end position="199"/>
    </location>
</feature>
<dbReference type="PANTHER" id="PTHR11827:SF101">
    <property type="entry name" value="SOLUTE CARRIER FAMILY 12 MEMBER 3"/>
    <property type="match status" value="1"/>
</dbReference>
<gene>
    <name evidence="9" type="primary">LOC101406864</name>
</gene>
<dbReference type="InterPro" id="IPR004842">
    <property type="entry name" value="SLC12A_fam"/>
</dbReference>
<dbReference type="Pfam" id="PF00324">
    <property type="entry name" value="AA_permease"/>
    <property type="match status" value="1"/>
</dbReference>
<feature type="transmembrane region" description="Helical" evidence="5">
    <location>
        <begin position="96"/>
        <end position="118"/>
    </location>
</feature>
<dbReference type="InterPro" id="IPR004841">
    <property type="entry name" value="AA-permease/SLC12A_dom"/>
</dbReference>
<evidence type="ECO:0000256" key="3">
    <source>
        <dbReference type="ARBA" id="ARBA00022989"/>
    </source>
</evidence>
<keyword evidence="8" id="KW-1185">Reference proteome</keyword>
<organism evidence="8 9">
    <name type="scientific">Ceratotherium simum simum</name>
    <name type="common">Southern white rhinoceros</name>
    <dbReference type="NCBI Taxonomy" id="73337"/>
    <lineage>
        <taxon>Eukaryota</taxon>
        <taxon>Metazoa</taxon>
        <taxon>Chordata</taxon>
        <taxon>Craniata</taxon>
        <taxon>Vertebrata</taxon>
        <taxon>Euteleostomi</taxon>
        <taxon>Mammalia</taxon>
        <taxon>Eutheria</taxon>
        <taxon>Laurasiatheria</taxon>
        <taxon>Perissodactyla</taxon>
        <taxon>Rhinocerotidae</taxon>
        <taxon>Ceratotherium</taxon>
    </lineage>
</organism>